<feature type="domain" description="Multidrug resistance protein MdtA-like alpha-helical hairpin" evidence="6">
    <location>
        <begin position="118"/>
        <end position="194"/>
    </location>
</feature>
<dbReference type="InterPro" id="IPR058627">
    <property type="entry name" value="MdtA-like_C"/>
</dbReference>
<evidence type="ECO:0000256" key="2">
    <source>
        <dbReference type="ARBA" id="ARBA00009477"/>
    </source>
</evidence>
<keyword evidence="5" id="KW-0812">Transmembrane</keyword>
<dbReference type="Pfam" id="PF25967">
    <property type="entry name" value="RND-MFP_C"/>
    <property type="match status" value="1"/>
</dbReference>
<evidence type="ECO:0000256" key="3">
    <source>
        <dbReference type="ARBA" id="ARBA00022448"/>
    </source>
</evidence>
<comment type="caution">
    <text evidence="10">The sequence shown here is derived from an EMBL/GenBank/DDBJ whole genome shotgun (WGS) entry which is preliminary data.</text>
</comment>
<dbReference type="SUPFAM" id="SSF111369">
    <property type="entry name" value="HlyD-like secretion proteins"/>
    <property type="match status" value="1"/>
</dbReference>
<dbReference type="InterPro" id="IPR006143">
    <property type="entry name" value="RND_pump_MFP"/>
</dbReference>
<dbReference type="InterPro" id="IPR030190">
    <property type="entry name" value="MacA_alpha-hairpin_sf"/>
</dbReference>
<dbReference type="HOGENOM" id="CLU_018816_14_1_0"/>
<dbReference type="GO" id="GO:0019898">
    <property type="term" value="C:extrinsic component of membrane"/>
    <property type="evidence" value="ECO:0007669"/>
    <property type="project" value="InterPro"/>
</dbReference>
<evidence type="ECO:0000259" key="8">
    <source>
        <dbReference type="Pfam" id="PF25967"/>
    </source>
</evidence>
<keyword evidence="5" id="KW-0472">Membrane</keyword>
<dbReference type="Pfam" id="PF25876">
    <property type="entry name" value="HH_MFP_RND"/>
    <property type="match status" value="1"/>
</dbReference>
<dbReference type="AlphaFoldDB" id="K1GQU0"/>
<keyword evidence="5" id="KW-1133">Transmembrane helix</keyword>
<organism evidence="10 11">
    <name type="scientific">Fusobacterium periodonticum D10</name>
    <dbReference type="NCBI Taxonomy" id="620833"/>
    <lineage>
        <taxon>Bacteria</taxon>
        <taxon>Fusobacteriati</taxon>
        <taxon>Fusobacteriota</taxon>
        <taxon>Fusobacteriia</taxon>
        <taxon>Fusobacteriales</taxon>
        <taxon>Fusobacteriaceae</taxon>
        <taxon>Fusobacterium</taxon>
    </lineage>
</organism>
<evidence type="ECO:0000313" key="11">
    <source>
        <dbReference type="Proteomes" id="UP000005809"/>
    </source>
</evidence>
<proteinExistence type="inferred from homology"/>
<comment type="subcellular location">
    <subcellularLocation>
        <location evidence="1">Cell envelope</location>
    </subcellularLocation>
</comment>
<dbReference type="Gene3D" id="2.40.30.170">
    <property type="match status" value="1"/>
</dbReference>
<keyword evidence="3" id="KW-0813">Transport</keyword>
<dbReference type="InterPro" id="IPR058624">
    <property type="entry name" value="MdtA-like_HH"/>
</dbReference>
<feature type="transmembrane region" description="Helical" evidence="5">
    <location>
        <begin position="20"/>
        <end position="37"/>
    </location>
</feature>
<protein>
    <submittedName>
        <fullName evidence="10">Efflux transporter, RND family, MFP subunit</fullName>
    </submittedName>
</protein>
<feature type="domain" description="YknX-like beta-barrel" evidence="9">
    <location>
        <begin position="233"/>
        <end position="316"/>
    </location>
</feature>
<dbReference type="NCBIfam" id="TIGR01730">
    <property type="entry name" value="RND_mfp"/>
    <property type="match status" value="1"/>
</dbReference>
<feature type="domain" description="Multidrug resistance protein MdtA-like barrel-sandwich hybrid" evidence="7">
    <location>
        <begin position="70"/>
        <end position="225"/>
    </location>
</feature>
<evidence type="ECO:0000256" key="5">
    <source>
        <dbReference type="SAM" id="Phobius"/>
    </source>
</evidence>
<evidence type="ECO:0000259" key="9">
    <source>
        <dbReference type="Pfam" id="PF25990"/>
    </source>
</evidence>
<dbReference type="InterPro" id="IPR058636">
    <property type="entry name" value="Beta-barrel_YknX"/>
</dbReference>
<dbReference type="Gene3D" id="2.40.50.100">
    <property type="match status" value="1"/>
</dbReference>
<dbReference type="PATRIC" id="fig|620833.3.peg.886"/>
<sequence length="401" mass="43942">MNEYYHIRNGGHMVKKYLKWIILALVLILGVVYFAFLRKPKDEVRYLTEVVKRGDINQTIVASGTVRSNNRVEVGAQVSGKITKINITLGQEVKKGDLIATIDSLTQNNNLDEAKSKLKVYQAQRKSASVKYQVAQSKFNRISNLYKLDSISQDEYESAKEELEVAKASVAEYDELIAQASISVKTAETNLSYTSITSPIDGVVISIPVSEGQTVNSNQSAPTIVQVADLSKMLIKAEVAEGDITKVKKGMEVEVSSVANPDKTYKSTVQSVDFATSTLTDNEYSESVSNTSAVYYYANIVLDNPDGDLRIGMTTTNTININSAKNVLTVPVVAVQKKGGKSIVKVVKDKEKNIVEEREVTTGLQDGLSIEIKSGLSEGEEVVVTQLNGTEGLDKLPQRRM</sequence>
<dbReference type="EMBL" id="ACIF01000154">
    <property type="protein sequence ID" value="EKA93901.1"/>
    <property type="molecule type" value="Genomic_DNA"/>
</dbReference>
<dbReference type="GO" id="GO:1990961">
    <property type="term" value="P:xenobiotic detoxification by transmembrane export across the plasma membrane"/>
    <property type="evidence" value="ECO:0007669"/>
    <property type="project" value="InterPro"/>
</dbReference>
<evidence type="ECO:0000313" key="10">
    <source>
        <dbReference type="EMBL" id="EKA93901.1"/>
    </source>
</evidence>
<gene>
    <name evidence="10" type="ORF">FPOG_01961</name>
</gene>
<accession>K1GQU0</accession>
<dbReference type="Proteomes" id="UP000005809">
    <property type="component" value="Unassembled WGS sequence"/>
</dbReference>
<dbReference type="Gene3D" id="6.10.140.1990">
    <property type="match status" value="1"/>
</dbReference>
<dbReference type="Gene3D" id="6.20.50.140">
    <property type="match status" value="1"/>
</dbReference>
<evidence type="ECO:0000259" key="6">
    <source>
        <dbReference type="Pfam" id="PF25876"/>
    </source>
</evidence>
<comment type="similarity">
    <text evidence="2">Belongs to the membrane fusion protein (MFP) (TC 8.A.1) family.</text>
</comment>
<dbReference type="PANTHER" id="PTHR30469">
    <property type="entry name" value="MULTIDRUG RESISTANCE PROTEIN MDTA"/>
    <property type="match status" value="1"/>
</dbReference>
<name>K1GQU0_9FUSO</name>
<feature type="domain" description="Multidrug resistance protein MdtA-like C-terminal permuted SH3" evidence="8">
    <location>
        <begin position="326"/>
        <end position="387"/>
    </location>
</feature>
<reference evidence="10 11" key="1">
    <citation type="submission" date="2012-05" db="EMBL/GenBank/DDBJ databases">
        <title>The Genome Sequence of Fusobacterium periodontium Oral Taxon 201 Strain D10.</title>
        <authorList>
            <consortium name="The Broad Institute Genome Sequencing Platform"/>
            <consortium name="The Broad Institute Genome Sequencing Center for Infectious Disease"/>
            <person name="Earl A."/>
            <person name="Ward D."/>
            <person name="Feldgarden M."/>
            <person name="Gevers D."/>
            <person name="Strauss J."/>
            <person name="Sibley C."/>
            <person name="White A."/>
            <person name="Ambrose C.E."/>
            <person name="Allen-Vercoe E."/>
            <person name="Walker B."/>
            <person name="Young S.K."/>
            <person name="Zeng Q."/>
            <person name="Gargeya S."/>
            <person name="Fitzgerald M."/>
            <person name="Haas B."/>
            <person name="Abouelleil A."/>
            <person name="Alvarado L."/>
            <person name="Arachchi H.M."/>
            <person name="Berlin A.M."/>
            <person name="Chapman S.B."/>
            <person name="Goldberg J."/>
            <person name="Griggs A."/>
            <person name="Gujja S."/>
            <person name="Hansen M."/>
            <person name="Howarth C."/>
            <person name="Imamovic A."/>
            <person name="Larimer J."/>
            <person name="McCowan C."/>
            <person name="Montmayeur A."/>
            <person name="Murphy C."/>
            <person name="Neiman D."/>
            <person name="Pearson M."/>
            <person name="Priest M."/>
            <person name="Roberts A."/>
            <person name="Saif S."/>
            <person name="Shea T."/>
            <person name="Sisk P."/>
            <person name="Sykes S."/>
            <person name="Wortman J."/>
            <person name="Nusbaum C."/>
            <person name="Birren B."/>
        </authorList>
    </citation>
    <scope>NUCLEOTIDE SEQUENCE [LARGE SCALE GENOMIC DNA]</scope>
    <source>
        <strain evidence="10 11">D10</strain>
    </source>
</reference>
<dbReference type="GO" id="GO:1990281">
    <property type="term" value="C:efflux pump complex"/>
    <property type="evidence" value="ECO:0007669"/>
    <property type="project" value="TreeGrafter"/>
</dbReference>
<dbReference type="PANTHER" id="PTHR30469:SF33">
    <property type="entry name" value="SLR1207 PROTEIN"/>
    <property type="match status" value="1"/>
</dbReference>
<dbReference type="GO" id="GO:0030313">
    <property type="term" value="C:cell envelope"/>
    <property type="evidence" value="ECO:0007669"/>
    <property type="project" value="UniProtKB-SubCell"/>
</dbReference>
<keyword evidence="4" id="KW-0175">Coiled coil</keyword>
<evidence type="ECO:0000256" key="1">
    <source>
        <dbReference type="ARBA" id="ARBA00004196"/>
    </source>
</evidence>
<dbReference type="Pfam" id="PF25990">
    <property type="entry name" value="Beta-barrel_YknX"/>
    <property type="match status" value="1"/>
</dbReference>
<evidence type="ECO:0000256" key="4">
    <source>
        <dbReference type="ARBA" id="ARBA00023054"/>
    </source>
</evidence>
<evidence type="ECO:0000259" key="7">
    <source>
        <dbReference type="Pfam" id="PF25917"/>
    </source>
</evidence>
<dbReference type="GO" id="GO:1990195">
    <property type="term" value="C:macrolide transmembrane transporter complex"/>
    <property type="evidence" value="ECO:0007669"/>
    <property type="project" value="InterPro"/>
</dbReference>
<dbReference type="InterPro" id="IPR058625">
    <property type="entry name" value="MdtA-like_BSH"/>
</dbReference>
<dbReference type="GO" id="GO:0015562">
    <property type="term" value="F:efflux transmembrane transporter activity"/>
    <property type="evidence" value="ECO:0007669"/>
    <property type="project" value="TreeGrafter"/>
</dbReference>
<dbReference type="Pfam" id="PF25917">
    <property type="entry name" value="BSH_RND"/>
    <property type="match status" value="1"/>
</dbReference>